<dbReference type="InterPro" id="IPR001680">
    <property type="entry name" value="WD40_rpt"/>
</dbReference>
<organism evidence="5">
    <name type="scientific">Blastobotrys adeninivorans</name>
    <name type="common">Yeast</name>
    <name type="synonym">Arxula adeninivorans</name>
    <dbReference type="NCBI Taxonomy" id="409370"/>
    <lineage>
        <taxon>Eukaryota</taxon>
        <taxon>Fungi</taxon>
        <taxon>Dikarya</taxon>
        <taxon>Ascomycota</taxon>
        <taxon>Saccharomycotina</taxon>
        <taxon>Dipodascomycetes</taxon>
        <taxon>Dipodascales</taxon>
        <taxon>Trichomonascaceae</taxon>
        <taxon>Blastobotrys</taxon>
    </lineage>
</organism>
<dbReference type="PhylomeDB" id="A0A060T584"/>
<keyword evidence="2" id="KW-0677">Repeat</keyword>
<feature type="repeat" description="WD" evidence="3">
    <location>
        <begin position="69"/>
        <end position="102"/>
    </location>
</feature>
<dbReference type="PROSITE" id="PS50082">
    <property type="entry name" value="WD_REPEATS_2"/>
    <property type="match status" value="5"/>
</dbReference>
<feature type="domain" description="WDR5-like beta-propeller" evidence="4">
    <location>
        <begin position="27"/>
        <end position="321"/>
    </location>
</feature>
<gene>
    <name evidence="5" type="ORF">GNLVRS02_ARAD1B08624g</name>
</gene>
<feature type="repeat" description="WD" evidence="3">
    <location>
        <begin position="163"/>
        <end position="204"/>
    </location>
</feature>
<dbReference type="PROSITE" id="PS50294">
    <property type="entry name" value="WD_REPEATS_REGION"/>
    <property type="match status" value="5"/>
</dbReference>
<dbReference type="Pfam" id="PF25175">
    <property type="entry name" value="Beta-prop_WDR5"/>
    <property type="match status" value="1"/>
</dbReference>
<reference evidence="5" key="1">
    <citation type="submission" date="2014-02" db="EMBL/GenBank/DDBJ databases">
        <authorList>
            <person name="Genoscope - CEA"/>
        </authorList>
    </citation>
    <scope>NUCLEOTIDE SEQUENCE</scope>
    <source>
        <strain evidence="5">LS3</strain>
    </source>
</reference>
<dbReference type="InterPro" id="IPR020472">
    <property type="entry name" value="WD40_PAC1"/>
</dbReference>
<dbReference type="CDD" id="cd00200">
    <property type="entry name" value="WD40"/>
    <property type="match status" value="1"/>
</dbReference>
<dbReference type="SMART" id="SM00320">
    <property type="entry name" value="WD40"/>
    <property type="match status" value="6"/>
</dbReference>
<dbReference type="PANTHER" id="PTHR19879">
    <property type="entry name" value="TRANSCRIPTION INITIATION FACTOR TFIID"/>
    <property type="match status" value="1"/>
</dbReference>
<dbReference type="SUPFAM" id="SSF50978">
    <property type="entry name" value="WD40 repeat-like"/>
    <property type="match status" value="1"/>
</dbReference>
<sequence length="333" mass="36727">MNGSGEEVKRVKLDSGTSGQWGEAKRITAHSAPVTVCKYSPDGRYIASGSDDCTIKVWRRDDFSLVQTLRGHEKGINDVSWSPDGDYLASVSDDKSIRIWKLGPQGGIGWTADRPEELRVLRGHTHHITSVSFNFKGNILATGSADESVMTWDVRQGRLMKTLAAHADPVSAVTFSKDGTVLVSSSFDGLIRIWDSRSGHCLKTLAGPDKNPVMHVSFSPNGKFLLSTTLDGTIRLWNILESKCLKTYSSKDLGEFRHSCPSKFIMGQDTSYVIQGGFNSAKIAIWDVQTRELVHQLTHEAQDRPVLGLDVWDHDILSGGFDGQLVLFQPSQH</sequence>
<keyword evidence="1 3" id="KW-0853">WD repeat</keyword>
<dbReference type="PRINTS" id="PR00320">
    <property type="entry name" value="GPROTEINBRPT"/>
</dbReference>
<name>A0A060T584_BLAAD</name>
<evidence type="ECO:0000256" key="3">
    <source>
        <dbReference type="PROSITE-ProRule" id="PRU00221"/>
    </source>
</evidence>
<dbReference type="EMBL" id="HG937692">
    <property type="protein sequence ID" value="CDP36250.1"/>
    <property type="molecule type" value="Genomic_DNA"/>
</dbReference>
<evidence type="ECO:0000313" key="5">
    <source>
        <dbReference type="EMBL" id="CDP36250.1"/>
    </source>
</evidence>
<accession>A0A060T584</accession>
<dbReference type="AlphaFoldDB" id="A0A060T584"/>
<reference evidence="5" key="2">
    <citation type="submission" date="2014-06" db="EMBL/GenBank/DDBJ databases">
        <title>The complete genome of Blastobotrys (Arxula) adeninivorans LS3 - a yeast of biotechnological interest.</title>
        <authorList>
            <person name="Kunze G."/>
            <person name="Gaillardin C."/>
            <person name="Czernicka M."/>
            <person name="Durrens P."/>
            <person name="Martin T."/>
            <person name="Boer E."/>
            <person name="Gabaldon T."/>
            <person name="Cruz J."/>
            <person name="Talla E."/>
            <person name="Marck C."/>
            <person name="Goffeau A."/>
            <person name="Barbe V."/>
            <person name="Baret P."/>
            <person name="Baronian K."/>
            <person name="Beier S."/>
            <person name="Bleykasten C."/>
            <person name="Bode R."/>
            <person name="Casaregola S."/>
            <person name="Despons L."/>
            <person name="Fairhead C."/>
            <person name="Giersberg M."/>
            <person name="Gierski P."/>
            <person name="Hahnel U."/>
            <person name="Hartmann A."/>
            <person name="Jankowska D."/>
            <person name="Jubin C."/>
            <person name="Jung P."/>
            <person name="Lafontaine I."/>
            <person name="Leh-Louis V."/>
            <person name="Lemaire M."/>
            <person name="Marcet-Houben M."/>
            <person name="Mascher M."/>
            <person name="Morel G."/>
            <person name="Richard G.-F."/>
            <person name="Riechen J."/>
            <person name="Sacerdot C."/>
            <person name="Sarkar A."/>
            <person name="Savel G."/>
            <person name="Schacherer J."/>
            <person name="Sherman D."/>
            <person name="Straub M.-L."/>
            <person name="Stein N."/>
            <person name="Thierry A."/>
            <person name="Trautwein-Schult A."/>
            <person name="Westhof E."/>
            <person name="Worch S."/>
            <person name="Dujon B."/>
            <person name="Souciet J.-L."/>
            <person name="Wincker P."/>
            <person name="Scholz U."/>
            <person name="Neuveglise N."/>
        </authorList>
    </citation>
    <scope>NUCLEOTIDE SEQUENCE</scope>
    <source>
        <strain evidence="5">LS3</strain>
    </source>
</reference>
<feature type="repeat" description="WD" evidence="3">
    <location>
        <begin position="206"/>
        <end position="247"/>
    </location>
</feature>
<dbReference type="InterPro" id="IPR036322">
    <property type="entry name" value="WD40_repeat_dom_sf"/>
</dbReference>
<protein>
    <submittedName>
        <fullName evidence="5">ARAD1B08624p</fullName>
    </submittedName>
</protein>
<feature type="repeat" description="WD" evidence="3">
    <location>
        <begin position="27"/>
        <end position="68"/>
    </location>
</feature>
<dbReference type="InterPro" id="IPR059122">
    <property type="entry name" value="Beta-prop_WDR5-like"/>
</dbReference>
<dbReference type="Gene3D" id="2.130.10.10">
    <property type="entry name" value="YVTN repeat-like/Quinoprotein amine dehydrogenase"/>
    <property type="match status" value="1"/>
</dbReference>
<evidence type="ECO:0000256" key="1">
    <source>
        <dbReference type="ARBA" id="ARBA00022574"/>
    </source>
</evidence>
<evidence type="ECO:0000256" key="2">
    <source>
        <dbReference type="ARBA" id="ARBA00022737"/>
    </source>
</evidence>
<feature type="repeat" description="WD" evidence="3">
    <location>
        <begin position="121"/>
        <end position="162"/>
    </location>
</feature>
<dbReference type="PROSITE" id="PS00678">
    <property type="entry name" value="WD_REPEATS_1"/>
    <property type="match status" value="3"/>
</dbReference>
<dbReference type="InterPro" id="IPR015943">
    <property type="entry name" value="WD40/YVTN_repeat-like_dom_sf"/>
</dbReference>
<proteinExistence type="predicted"/>
<evidence type="ECO:0000259" key="4">
    <source>
        <dbReference type="Pfam" id="PF25175"/>
    </source>
</evidence>
<dbReference type="InterPro" id="IPR019775">
    <property type="entry name" value="WD40_repeat_CS"/>
</dbReference>
<dbReference type="PANTHER" id="PTHR19879:SF9">
    <property type="entry name" value="TRANSCRIPTION INITIATION FACTOR TFIID SUBUNIT 5"/>
    <property type="match status" value="1"/>
</dbReference>